<evidence type="ECO:0000256" key="2">
    <source>
        <dbReference type="ARBA" id="ARBA00022714"/>
    </source>
</evidence>
<sequence>MARNTAQWLKRPNLPSTHYVDPIIYSSEEIFEEEKEKIFRKVWHLACHESELPNPGDFRTYRHPGGTPLVIVRGQDGKVRSFYNICPHRGNVIVYEPSGNAKNLTCIFHQWAFNGYGECVDIPRGKEGYQDRLCKEDVALKEVRTEVGFGGFVWVNLDDHCEPLAQYIGHALDFMLPELESEPLEIMWYYQATLHTNYKLIHDTNSEFYHDYLHFYNRVTGMLDPNSGYFQRKYTAFPNGHASVGSQKCNYAAYKGTVRRSALGWPHLEPGGWKLVDLFPAITFNLRTSVLRIDSYIPLAPNKVILEFRTLGLKSDTPEIRRQREKDAITIWGPWGRNLHEDLLASSGQGMAMAKGSQAMYVLQAREEDNTIHDEIGMRHFLAEWSRRMGRSASNPMLKTEAAARAVA</sequence>
<evidence type="ECO:0000256" key="5">
    <source>
        <dbReference type="ARBA" id="ARBA00023002"/>
    </source>
</evidence>
<dbReference type="OrthoDB" id="5298925at2"/>
<keyword evidence="11" id="KW-1185">Reference proteome</keyword>
<dbReference type="FunCoup" id="A0A5C7ESP5">
    <property type="interactions" value="56"/>
</dbReference>
<evidence type="ECO:0000256" key="3">
    <source>
        <dbReference type="ARBA" id="ARBA00022723"/>
    </source>
</evidence>
<dbReference type="PROSITE" id="PS51296">
    <property type="entry name" value="RIESKE"/>
    <property type="match status" value="1"/>
</dbReference>
<keyword evidence="2" id="KW-0001">2Fe-2S</keyword>
<dbReference type="InterPro" id="IPR001663">
    <property type="entry name" value="Rng_hydr_dOase-A"/>
</dbReference>
<dbReference type="GO" id="GO:0051537">
    <property type="term" value="F:2 iron, 2 sulfur cluster binding"/>
    <property type="evidence" value="ECO:0007669"/>
    <property type="project" value="UniProtKB-KW"/>
</dbReference>
<keyword evidence="5" id="KW-0560">Oxidoreductase</keyword>
<reference evidence="10 11" key="1">
    <citation type="submission" date="2019-08" db="EMBL/GenBank/DDBJ databases">
        <title>Pelomicrobium methylotrophicum gen. nov., sp. nov. a moderately thermophilic, facultatively anaerobic, lithoautotrophic and methylotrophic bacterium isolated from a terrestrial mud volcano.</title>
        <authorList>
            <person name="Slobodkina G.B."/>
            <person name="Merkel A.Y."/>
            <person name="Slobodkin A.I."/>
        </authorList>
    </citation>
    <scope>NUCLEOTIDE SEQUENCE [LARGE SCALE GENOMIC DNA]</scope>
    <source>
        <strain evidence="10 11">SM250</strain>
    </source>
</reference>
<dbReference type="RefSeq" id="WP_147801180.1">
    <property type="nucleotide sequence ID" value="NZ_VPFL01000038.1"/>
</dbReference>
<accession>A0A5C7ESP5</accession>
<evidence type="ECO:0000313" key="11">
    <source>
        <dbReference type="Proteomes" id="UP000321201"/>
    </source>
</evidence>
<protein>
    <submittedName>
        <fullName evidence="10">Aromatic ring-hydroxylating dioxygenase subunit alpha</fullName>
    </submittedName>
</protein>
<dbReference type="SUPFAM" id="SSF50022">
    <property type="entry name" value="ISP domain"/>
    <property type="match status" value="1"/>
</dbReference>
<dbReference type="GO" id="GO:0051213">
    <property type="term" value="F:dioxygenase activity"/>
    <property type="evidence" value="ECO:0007669"/>
    <property type="project" value="UniProtKB-KW"/>
</dbReference>
<dbReference type="CDD" id="cd03469">
    <property type="entry name" value="Rieske_RO_Alpha_N"/>
    <property type="match status" value="1"/>
</dbReference>
<evidence type="ECO:0000256" key="6">
    <source>
        <dbReference type="ARBA" id="ARBA00023004"/>
    </source>
</evidence>
<keyword evidence="4 10" id="KW-0223">Dioxygenase</keyword>
<dbReference type="Pfam" id="PF00355">
    <property type="entry name" value="Rieske"/>
    <property type="match status" value="1"/>
</dbReference>
<proteinExistence type="inferred from homology"/>
<comment type="caution">
    <text evidence="10">The sequence shown here is derived from an EMBL/GenBank/DDBJ whole genome shotgun (WGS) entry which is preliminary data.</text>
</comment>
<organism evidence="10 11">
    <name type="scientific">Pelomicrobium methylotrophicum</name>
    <dbReference type="NCBI Taxonomy" id="2602750"/>
    <lineage>
        <taxon>Bacteria</taxon>
        <taxon>Pseudomonadati</taxon>
        <taxon>Pseudomonadota</taxon>
        <taxon>Hydrogenophilia</taxon>
        <taxon>Hydrogenophilia incertae sedis</taxon>
        <taxon>Pelomicrobium</taxon>
    </lineage>
</organism>
<evidence type="ECO:0000256" key="1">
    <source>
        <dbReference type="ARBA" id="ARBA00008751"/>
    </source>
</evidence>
<dbReference type="PROSITE" id="PS00570">
    <property type="entry name" value="RING_HYDROXYL_ALPHA"/>
    <property type="match status" value="1"/>
</dbReference>
<keyword evidence="6" id="KW-0408">Iron</keyword>
<dbReference type="InterPro" id="IPR015881">
    <property type="entry name" value="ARHD_Rieske_2Fe_2S"/>
</dbReference>
<keyword evidence="8" id="KW-0520">NAD</keyword>
<evidence type="ECO:0000259" key="9">
    <source>
        <dbReference type="PROSITE" id="PS51296"/>
    </source>
</evidence>
<name>A0A5C7ESP5_9PROT</name>
<comment type="similarity">
    <text evidence="1">Belongs to the bacterial ring-hydroxylating dioxygenase alpha subunit family.</text>
</comment>
<dbReference type="InParanoid" id="A0A5C7ESP5"/>
<evidence type="ECO:0000313" key="10">
    <source>
        <dbReference type="EMBL" id="TXF10023.1"/>
    </source>
</evidence>
<dbReference type="InterPro" id="IPR015879">
    <property type="entry name" value="Ring_hydroxy_dOase_asu_C_dom"/>
</dbReference>
<dbReference type="Proteomes" id="UP000321201">
    <property type="component" value="Unassembled WGS sequence"/>
</dbReference>
<dbReference type="SUPFAM" id="SSF55961">
    <property type="entry name" value="Bet v1-like"/>
    <property type="match status" value="1"/>
</dbReference>
<keyword evidence="7" id="KW-0411">Iron-sulfur</keyword>
<evidence type="ECO:0000256" key="7">
    <source>
        <dbReference type="ARBA" id="ARBA00023014"/>
    </source>
</evidence>
<dbReference type="PRINTS" id="PR00090">
    <property type="entry name" value="RNGDIOXGNASE"/>
</dbReference>
<gene>
    <name evidence="10" type="ORF">FR698_15955</name>
</gene>
<dbReference type="CDD" id="cd00680">
    <property type="entry name" value="RHO_alpha_C"/>
    <property type="match status" value="1"/>
</dbReference>
<dbReference type="AlphaFoldDB" id="A0A5C7ESP5"/>
<evidence type="ECO:0000256" key="4">
    <source>
        <dbReference type="ARBA" id="ARBA00022964"/>
    </source>
</evidence>
<dbReference type="InterPro" id="IPR036922">
    <property type="entry name" value="Rieske_2Fe-2S_sf"/>
</dbReference>
<feature type="domain" description="Rieske" evidence="9">
    <location>
        <begin position="43"/>
        <end position="123"/>
    </location>
</feature>
<evidence type="ECO:0000256" key="8">
    <source>
        <dbReference type="ARBA" id="ARBA00023027"/>
    </source>
</evidence>
<dbReference type="Gene3D" id="3.90.380.10">
    <property type="entry name" value="Naphthalene 1,2-dioxygenase Alpha Subunit, Chain A, domain 1"/>
    <property type="match status" value="1"/>
</dbReference>
<dbReference type="EMBL" id="VPFL01000038">
    <property type="protein sequence ID" value="TXF10023.1"/>
    <property type="molecule type" value="Genomic_DNA"/>
</dbReference>
<dbReference type="Pfam" id="PF00848">
    <property type="entry name" value="Ring_hydroxyl_A"/>
    <property type="match status" value="1"/>
</dbReference>
<dbReference type="GO" id="GO:0005506">
    <property type="term" value="F:iron ion binding"/>
    <property type="evidence" value="ECO:0007669"/>
    <property type="project" value="InterPro"/>
</dbReference>
<keyword evidence="3" id="KW-0479">Metal-binding</keyword>
<dbReference type="Gene3D" id="2.102.10.10">
    <property type="entry name" value="Rieske [2Fe-2S] iron-sulphur domain"/>
    <property type="match status" value="1"/>
</dbReference>
<dbReference type="PANTHER" id="PTHR43756:SF1">
    <property type="entry name" value="3-PHENYLPROPIONATE_CINNAMIC ACID DIOXYGENASE SUBUNIT ALPHA"/>
    <property type="match status" value="1"/>
</dbReference>
<dbReference type="PANTHER" id="PTHR43756">
    <property type="entry name" value="CHOLINE MONOOXYGENASE, CHLOROPLASTIC"/>
    <property type="match status" value="1"/>
</dbReference>
<dbReference type="InterPro" id="IPR017941">
    <property type="entry name" value="Rieske_2Fe-2S"/>
</dbReference>